<dbReference type="EC" id="2.3.2.27" evidence="4"/>
<protein>
    <recommendedName>
        <fullName evidence="4">RING-type E3 ubiquitin transferase</fullName>
        <ecNumber evidence="4">2.3.2.27</ecNumber>
    </recommendedName>
</protein>
<dbReference type="PROSITE" id="PS50089">
    <property type="entry name" value="ZF_RING_2"/>
    <property type="match status" value="1"/>
</dbReference>
<reference evidence="18 19" key="1">
    <citation type="submission" date="2018-02" db="EMBL/GenBank/DDBJ databases">
        <title>Draft genome of wild Prunus yedoensis var. nudiflora.</title>
        <authorList>
            <person name="Baek S."/>
            <person name="Kim J.-H."/>
            <person name="Choi K."/>
            <person name="Kim G.-B."/>
            <person name="Cho A."/>
            <person name="Jang H."/>
            <person name="Shin C.-H."/>
            <person name="Yu H.-J."/>
            <person name="Mun J.-H."/>
        </authorList>
    </citation>
    <scope>NUCLEOTIDE SEQUENCE [LARGE SCALE GENOMIC DNA]</scope>
    <source>
        <strain evidence="19">cv. Jeju island</strain>
        <tissue evidence="18">Leaf</tissue>
    </source>
</reference>
<comment type="similarity">
    <text evidence="13">Belongs to the RING-type zinc finger family. ATL subfamily.</text>
</comment>
<evidence type="ECO:0000256" key="2">
    <source>
        <dbReference type="ARBA" id="ARBA00004167"/>
    </source>
</evidence>
<dbReference type="EMBL" id="PJQY01000095">
    <property type="protein sequence ID" value="PQQ18790.1"/>
    <property type="molecule type" value="Genomic_DNA"/>
</dbReference>
<dbReference type="GO" id="GO:0008270">
    <property type="term" value="F:zinc ion binding"/>
    <property type="evidence" value="ECO:0007669"/>
    <property type="project" value="UniProtKB-KW"/>
</dbReference>
<keyword evidence="12 16" id="KW-0472">Membrane</keyword>
<dbReference type="AlphaFoldDB" id="A0A314ZJJ9"/>
<dbReference type="Gene3D" id="3.30.40.10">
    <property type="entry name" value="Zinc/RING finger domain, C3HC4 (zinc finger)"/>
    <property type="match status" value="1"/>
</dbReference>
<keyword evidence="8 14" id="KW-0863">Zinc-finger</keyword>
<feature type="transmembrane region" description="Helical" evidence="16">
    <location>
        <begin position="39"/>
        <end position="61"/>
    </location>
</feature>
<organism evidence="18 19">
    <name type="scientific">Prunus yedoensis var. nudiflora</name>
    <dbReference type="NCBI Taxonomy" id="2094558"/>
    <lineage>
        <taxon>Eukaryota</taxon>
        <taxon>Viridiplantae</taxon>
        <taxon>Streptophyta</taxon>
        <taxon>Embryophyta</taxon>
        <taxon>Tracheophyta</taxon>
        <taxon>Spermatophyta</taxon>
        <taxon>Magnoliopsida</taxon>
        <taxon>eudicotyledons</taxon>
        <taxon>Gunneridae</taxon>
        <taxon>Pentapetalae</taxon>
        <taxon>rosids</taxon>
        <taxon>fabids</taxon>
        <taxon>Rosales</taxon>
        <taxon>Rosaceae</taxon>
        <taxon>Amygdaloideae</taxon>
        <taxon>Amygdaleae</taxon>
        <taxon>Prunus</taxon>
    </lineage>
</organism>
<keyword evidence="6 16" id="KW-0812">Transmembrane</keyword>
<evidence type="ECO:0000256" key="12">
    <source>
        <dbReference type="ARBA" id="ARBA00023136"/>
    </source>
</evidence>
<comment type="caution">
    <text evidence="18">The sequence shown here is derived from an EMBL/GenBank/DDBJ whole genome shotgun (WGS) entry which is preliminary data.</text>
</comment>
<dbReference type="PANTHER" id="PTHR45768">
    <property type="entry name" value="E3 UBIQUITIN-PROTEIN LIGASE RNF13-LIKE"/>
    <property type="match status" value="1"/>
</dbReference>
<evidence type="ECO:0000256" key="16">
    <source>
        <dbReference type="SAM" id="Phobius"/>
    </source>
</evidence>
<dbReference type="Pfam" id="PF13639">
    <property type="entry name" value="zf-RING_2"/>
    <property type="match status" value="1"/>
</dbReference>
<comment type="catalytic activity">
    <reaction evidence="1">
        <text>S-ubiquitinyl-[E2 ubiquitin-conjugating enzyme]-L-cysteine + [acceptor protein]-L-lysine = [E2 ubiquitin-conjugating enzyme]-L-cysteine + N(6)-ubiquitinyl-[acceptor protein]-L-lysine.</text>
        <dbReference type="EC" id="2.3.2.27"/>
    </reaction>
</comment>
<dbReference type="CDD" id="cd16461">
    <property type="entry name" value="RING-H2_EL5-like"/>
    <property type="match status" value="1"/>
</dbReference>
<accession>A0A314ZJJ9</accession>
<dbReference type="GO" id="GO:0016020">
    <property type="term" value="C:membrane"/>
    <property type="evidence" value="ECO:0007669"/>
    <property type="project" value="UniProtKB-SubCell"/>
</dbReference>
<keyword evidence="10" id="KW-0862">Zinc</keyword>
<evidence type="ECO:0000256" key="1">
    <source>
        <dbReference type="ARBA" id="ARBA00000900"/>
    </source>
</evidence>
<dbReference type="InterPro" id="IPR013083">
    <property type="entry name" value="Znf_RING/FYVE/PHD"/>
</dbReference>
<evidence type="ECO:0000256" key="8">
    <source>
        <dbReference type="ARBA" id="ARBA00022771"/>
    </source>
</evidence>
<dbReference type="GO" id="GO:0061630">
    <property type="term" value="F:ubiquitin protein ligase activity"/>
    <property type="evidence" value="ECO:0007669"/>
    <property type="project" value="UniProtKB-EC"/>
</dbReference>
<keyword evidence="9" id="KW-0833">Ubl conjugation pathway</keyword>
<evidence type="ECO:0000259" key="17">
    <source>
        <dbReference type="PROSITE" id="PS50089"/>
    </source>
</evidence>
<keyword evidence="5" id="KW-0808">Transferase</keyword>
<gene>
    <name evidence="18" type="ORF">Pyn_24731</name>
</gene>
<dbReference type="SUPFAM" id="SSF57850">
    <property type="entry name" value="RING/U-box"/>
    <property type="match status" value="1"/>
</dbReference>
<evidence type="ECO:0000256" key="15">
    <source>
        <dbReference type="SAM" id="MobiDB-lite"/>
    </source>
</evidence>
<evidence type="ECO:0000256" key="3">
    <source>
        <dbReference type="ARBA" id="ARBA00004906"/>
    </source>
</evidence>
<feature type="domain" description="RING-type" evidence="17">
    <location>
        <begin position="125"/>
        <end position="167"/>
    </location>
</feature>
<evidence type="ECO:0000256" key="14">
    <source>
        <dbReference type="PROSITE-ProRule" id="PRU00175"/>
    </source>
</evidence>
<evidence type="ECO:0000256" key="11">
    <source>
        <dbReference type="ARBA" id="ARBA00022989"/>
    </source>
</evidence>
<dbReference type="InterPro" id="IPR001841">
    <property type="entry name" value="Znf_RING"/>
</dbReference>
<feature type="compositionally biased region" description="Polar residues" evidence="15">
    <location>
        <begin position="210"/>
        <end position="222"/>
    </location>
</feature>
<name>A0A314ZJJ9_PRUYE</name>
<evidence type="ECO:0000256" key="5">
    <source>
        <dbReference type="ARBA" id="ARBA00022679"/>
    </source>
</evidence>
<evidence type="ECO:0000256" key="6">
    <source>
        <dbReference type="ARBA" id="ARBA00022692"/>
    </source>
</evidence>
<evidence type="ECO:0000313" key="18">
    <source>
        <dbReference type="EMBL" id="PQQ18790.1"/>
    </source>
</evidence>
<keyword evidence="19" id="KW-1185">Reference proteome</keyword>
<comment type="subcellular location">
    <subcellularLocation>
        <location evidence="2">Membrane</location>
        <topology evidence="2">Single-pass membrane protein</topology>
    </subcellularLocation>
</comment>
<dbReference type="FunFam" id="3.30.40.10:FF:000187">
    <property type="entry name" value="E3 ubiquitin-protein ligase ATL6"/>
    <property type="match status" value="1"/>
</dbReference>
<feature type="region of interest" description="Disordered" evidence="15">
    <location>
        <begin position="235"/>
        <end position="260"/>
    </location>
</feature>
<feature type="region of interest" description="Disordered" evidence="15">
    <location>
        <begin position="174"/>
        <end position="223"/>
    </location>
</feature>
<evidence type="ECO:0000256" key="10">
    <source>
        <dbReference type="ARBA" id="ARBA00022833"/>
    </source>
</evidence>
<evidence type="ECO:0000256" key="9">
    <source>
        <dbReference type="ARBA" id="ARBA00022786"/>
    </source>
</evidence>
<keyword evidence="7" id="KW-0479">Metal-binding</keyword>
<evidence type="ECO:0000313" key="19">
    <source>
        <dbReference type="Proteomes" id="UP000250321"/>
    </source>
</evidence>
<evidence type="ECO:0000256" key="4">
    <source>
        <dbReference type="ARBA" id="ARBA00012483"/>
    </source>
</evidence>
<evidence type="ECO:0000256" key="13">
    <source>
        <dbReference type="ARBA" id="ARBA00024209"/>
    </source>
</evidence>
<proteinExistence type="inferred from homology"/>
<sequence length="260" mass="28842">MSSSSLPNPMRLLKDEDGSFSRIYDGEYHKNPYDLNSKIMLTAIISLSVVVLLVIVLHTYARCVLRRQALRRATMRHQLGSTMAHVHLSEQPKTGLEPSIIAALPTFVFTRVDGQDDGRDNAIECAVCLSMLDHDEMARLLPNCKHSFHVECIDTWLNSHTTCPICRTEVQPRLQPEPREDPVAGGPTAPPLEPPLNSAFPSYMEGTSDGAAQSSSGTKANGSISRLSSFRRILSRDRSSRRIQSCGQVDGIEIEDLERQ</sequence>
<dbReference type="Proteomes" id="UP000250321">
    <property type="component" value="Unassembled WGS sequence"/>
</dbReference>
<keyword evidence="11 16" id="KW-1133">Transmembrane helix</keyword>
<dbReference type="OrthoDB" id="8062037at2759"/>
<dbReference type="PANTHER" id="PTHR45768:SF34">
    <property type="entry name" value="RING-H2 FINGER PROTEIN ATL64"/>
    <property type="match status" value="1"/>
</dbReference>
<dbReference type="SMART" id="SM00184">
    <property type="entry name" value="RING"/>
    <property type="match status" value="1"/>
</dbReference>
<comment type="pathway">
    <text evidence="3">Protein modification; protein ubiquitination.</text>
</comment>
<evidence type="ECO:0000256" key="7">
    <source>
        <dbReference type="ARBA" id="ARBA00022723"/>
    </source>
</evidence>
<dbReference type="STRING" id="2094558.A0A314ZJJ9"/>